<evidence type="ECO:0000313" key="4">
    <source>
        <dbReference type="Proteomes" id="UP000266302"/>
    </source>
</evidence>
<dbReference type="RefSeq" id="WP_119108718.1">
    <property type="nucleotide sequence ID" value="NZ_QXJC01000003.1"/>
</dbReference>
<dbReference type="AlphaFoldDB" id="A0A398C735"/>
<dbReference type="Proteomes" id="UP000266302">
    <property type="component" value="Unassembled WGS sequence"/>
</dbReference>
<dbReference type="Pfam" id="PF04264">
    <property type="entry name" value="YceI"/>
    <property type="match status" value="1"/>
</dbReference>
<keyword evidence="1" id="KW-0732">Signal</keyword>
<feature type="signal peptide" evidence="1">
    <location>
        <begin position="1"/>
        <end position="19"/>
    </location>
</feature>
<evidence type="ECO:0000256" key="1">
    <source>
        <dbReference type="SAM" id="SignalP"/>
    </source>
</evidence>
<proteinExistence type="predicted"/>
<protein>
    <submittedName>
        <fullName evidence="3">Polyisoprenoid-binding protein</fullName>
    </submittedName>
</protein>
<keyword evidence="4" id="KW-1185">Reference proteome</keyword>
<evidence type="ECO:0000259" key="2">
    <source>
        <dbReference type="SMART" id="SM00867"/>
    </source>
</evidence>
<dbReference type="PANTHER" id="PTHR34406:SF2">
    <property type="entry name" value="PERIPLASMIC PROTEIN"/>
    <property type="match status" value="1"/>
</dbReference>
<dbReference type="Gene3D" id="2.40.128.110">
    <property type="entry name" value="Lipid/polyisoprenoid-binding, YceI-like"/>
    <property type="match status" value="1"/>
</dbReference>
<dbReference type="SMART" id="SM00867">
    <property type="entry name" value="YceI"/>
    <property type="match status" value="1"/>
</dbReference>
<sequence>MRTAITLAALLVTTGPAIAAEYAIDPDHTFVTFAIGHFGTSTNRAQFEKTSGSVQFDRAARTGQVDVRVDTHSVHSGSPGFNKHLQSADLFNADKYPEMRFVSDRFEFDGDRVAKVHGQLTLLGKTAPLVLSSTQFNCYQSPILKAEVCGGDFEGSIDRTQWGMDYLVAMGMPKTVQLTVQIEAARK</sequence>
<comment type="caution">
    <text evidence="3">The sequence shown here is derived from an EMBL/GenBank/DDBJ whole genome shotgun (WGS) entry which is preliminary data.</text>
</comment>
<dbReference type="InterPro" id="IPR007372">
    <property type="entry name" value="Lipid/polyisoprenoid-bd_YceI"/>
</dbReference>
<organism evidence="3 4">
    <name type="scientific">Simplicispira hankyongi</name>
    <dbReference type="NCBI Taxonomy" id="2315688"/>
    <lineage>
        <taxon>Bacteria</taxon>
        <taxon>Pseudomonadati</taxon>
        <taxon>Pseudomonadota</taxon>
        <taxon>Betaproteobacteria</taxon>
        <taxon>Burkholderiales</taxon>
        <taxon>Comamonadaceae</taxon>
        <taxon>Simplicispira</taxon>
    </lineage>
</organism>
<accession>A0A398C735</accession>
<feature type="domain" description="Lipid/polyisoprenoid-binding YceI-like" evidence="2">
    <location>
        <begin position="21"/>
        <end position="185"/>
    </location>
</feature>
<name>A0A398C735_9BURK</name>
<dbReference type="InterPro" id="IPR036761">
    <property type="entry name" value="TTHA0802/YceI-like_sf"/>
</dbReference>
<gene>
    <name evidence="3" type="ORF">D3F03_07145</name>
</gene>
<dbReference type="SUPFAM" id="SSF101874">
    <property type="entry name" value="YceI-like"/>
    <property type="match status" value="1"/>
</dbReference>
<dbReference type="EMBL" id="QXJC01000003">
    <property type="protein sequence ID" value="RID98054.1"/>
    <property type="molecule type" value="Genomic_DNA"/>
</dbReference>
<evidence type="ECO:0000313" key="3">
    <source>
        <dbReference type="EMBL" id="RID98054.1"/>
    </source>
</evidence>
<reference evidence="3 4" key="1">
    <citation type="submission" date="2018-09" db="EMBL/GenBank/DDBJ databases">
        <title>Draft genome of Simplicispira sp. NY-02.</title>
        <authorList>
            <person name="Im W.T."/>
        </authorList>
    </citation>
    <scope>NUCLEOTIDE SEQUENCE [LARGE SCALE GENOMIC DNA]</scope>
    <source>
        <strain evidence="3 4">NY-02</strain>
    </source>
</reference>
<dbReference type="OrthoDB" id="9811006at2"/>
<feature type="chain" id="PRO_5017434016" evidence="1">
    <location>
        <begin position="20"/>
        <end position="187"/>
    </location>
</feature>
<dbReference type="PANTHER" id="PTHR34406">
    <property type="entry name" value="PROTEIN YCEI"/>
    <property type="match status" value="1"/>
</dbReference>